<comment type="caution">
    <text evidence="5">The sequence shown here is derived from an EMBL/GenBank/DDBJ whole genome shotgun (WGS) entry which is preliminary data.</text>
</comment>
<gene>
    <name evidence="5" type="ORF">A6M13_11915</name>
</gene>
<feature type="binding site" evidence="3">
    <location>
        <position position="124"/>
    </location>
    <ligand>
        <name>Zn(2+)</name>
        <dbReference type="ChEBI" id="CHEBI:29105"/>
        <label>2</label>
    </ligand>
</feature>
<organism evidence="5 6">
    <name type="scientific">Caryophanon tenue</name>
    <dbReference type="NCBI Taxonomy" id="33978"/>
    <lineage>
        <taxon>Bacteria</taxon>
        <taxon>Bacillati</taxon>
        <taxon>Bacillota</taxon>
        <taxon>Bacilli</taxon>
        <taxon>Bacillales</taxon>
        <taxon>Caryophanaceae</taxon>
        <taxon>Caryophanon</taxon>
    </lineage>
</organism>
<evidence type="ECO:0000256" key="1">
    <source>
        <dbReference type="ARBA" id="ARBA00006153"/>
    </source>
</evidence>
<dbReference type="EMBL" id="MASJ01000007">
    <property type="protein sequence ID" value="OCS86898.1"/>
    <property type="molecule type" value="Genomic_DNA"/>
</dbReference>
<proteinExistence type="inferred from homology"/>
<feature type="binding site" evidence="4">
    <location>
        <position position="210"/>
    </location>
    <ligand>
        <name>allantoate</name>
        <dbReference type="ChEBI" id="CHEBI:17536"/>
    </ligand>
</feature>
<sequence>MITTTIQNYVDWLAQFGETAERGVTRLLYTPAWQEAQQALQQRMKELQLTVNMDAVGNVFARSEGTVYPEEVILTGSHIDTVINGGKLDGAYGVLASLLAVSELKRQYGAPKRTLEVVSLCEEEGSRFPLTFWGSRSITGQYKLAQMQNITDADDVSLASARQACGVTGGQDAQRKDIVRFVELHIEQGQVLEQEQKEIGVVSYIVGQRRYTISIGGQSNHAGTTPMHYRKDALVIAAQCISLCADAANEVGDGFVATTGQITAFPNVPNVIANDVKFTLDVRHYDEATIAMFCEKIFFNMEQLAKNVGATIIFEQWLEVAPVAMDKQVNDQLKLYLQQQHIPYKEMLSGAGHDAQVFGEHVPTTLIFVPSKDGISHSPQEYSTPEHLQRGVEVLTHILYELAYKE</sequence>
<accession>A0A1C0YI85</accession>
<evidence type="ECO:0000256" key="3">
    <source>
        <dbReference type="PIRSR" id="PIRSR001235-1"/>
    </source>
</evidence>
<dbReference type="Gene3D" id="3.40.630.10">
    <property type="entry name" value="Zn peptidases"/>
    <property type="match status" value="1"/>
</dbReference>
<dbReference type="Proteomes" id="UP000093199">
    <property type="component" value="Unassembled WGS sequence"/>
</dbReference>
<dbReference type="RefSeq" id="WP_066544061.1">
    <property type="nucleotide sequence ID" value="NZ_MASJ01000007.1"/>
</dbReference>
<feature type="binding site" evidence="3">
    <location>
        <position position="78"/>
    </location>
    <ligand>
        <name>Zn(2+)</name>
        <dbReference type="ChEBI" id="CHEBI:29105"/>
        <label>1</label>
    </ligand>
</feature>
<dbReference type="NCBIfam" id="TIGR01879">
    <property type="entry name" value="hydantase"/>
    <property type="match status" value="1"/>
</dbReference>
<feature type="binding site" evidence="4">
    <location>
        <position position="270"/>
    </location>
    <ligand>
        <name>allantoate</name>
        <dbReference type="ChEBI" id="CHEBI:17536"/>
    </ligand>
</feature>
<keyword evidence="2 5" id="KW-0378">Hydrolase</keyword>
<dbReference type="SUPFAM" id="SSF55031">
    <property type="entry name" value="Bacterial exopeptidase dimerisation domain"/>
    <property type="match status" value="1"/>
</dbReference>
<evidence type="ECO:0000313" key="6">
    <source>
        <dbReference type="Proteomes" id="UP000093199"/>
    </source>
</evidence>
<feature type="binding site" evidence="3">
    <location>
        <position position="185"/>
    </location>
    <ligand>
        <name>Zn(2+)</name>
        <dbReference type="ChEBI" id="CHEBI:29105"/>
        <label>1</label>
    </ligand>
</feature>
<dbReference type="Pfam" id="PF01546">
    <property type="entry name" value="Peptidase_M20"/>
    <property type="match status" value="1"/>
</dbReference>
<dbReference type="GO" id="GO:0016813">
    <property type="term" value="F:hydrolase activity, acting on carbon-nitrogen (but not peptide) bonds, in linear amidines"/>
    <property type="evidence" value="ECO:0007669"/>
    <property type="project" value="InterPro"/>
</dbReference>
<comment type="cofactor">
    <cofactor evidence="3">
        <name>Zn(2+)</name>
        <dbReference type="ChEBI" id="CHEBI:29105"/>
    </cofactor>
    <text evidence="3">Binds 2 Zn(2+) ions per subunit.</text>
</comment>
<dbReference type="PIRSF" id="PIRSF001235">
    <property type="entry name" value="Amidase_carbamoylase"/>
    <property type="match status" value="1"/>
</dbReference>
<evidence type="ECO:0000256" key="2">
    <source>
        <dbReference type="ARBA" id="ARBA00022801"/>
    </source>
</evidence>
<dbReference type="PANTHER" id="PTHR32494">
    <property type="entry name" value="ALLANTOATE DEIMINASE-RELATED"/>
    <property type="match status" value="1"/>
</dbReference>
<dbReference type="STRING" id="33978.A6M13_11915"/>
<evidence type="ECO:0000256" key="4">
    <source>
        <dbReference type="PIRSR" id="PIRSR001235-2"/>
    </source>
</evidence>
<dbReference type="PANTHER" id="PTHR32494:SF5">
    <property type="entry name" value="ALLANTOATE AMIDOHYDROLASE"/>
    <property type="match status" value="1"/>
</dbReference>
<dbReference type="NCBIfam" id="NF006768">
    <property type="entry name" value="PRK09290.1-1"/>
    <property type="match status" value="1"/>
</dbReference>
<reference evidence="5 6" key="1">
    <citation type="submission" date="2016-07" db="EMBL/GenBank/DDBJ databases">
        <title>Caryophanon tenue genome sequencing.</title>
        <authorList>
            <person name="Verma A."/>
            <person name="Pal Y."/>
            <person name="Krishnamurthi S."/>
        </authorList>
    </citation>
    <scope>NUCLEOTIDE SEQUENCE [LARGE SCALE GENOMIC DNA]</scope>
    <source>
        <strain evidence="5 6">DSM 14152</strain>
    </source>
</reference>
<dbReference type="InterPro" id="IPR036264">
    <property type="entry name" value="Bact_exopeptidase_dim_dom"/>
</dbReference>
<evidence type="ECO:0000313" key="5">
    <source>
        <dbReference type="EMBL" id="OCS86898.1"/>
    </source>
</evidence>
<dbReference type="Gene3D" id="3.30.70.360">
    <property type="match status" value="1"/>
</dbReference>
<keyword evidence="3" id="KW-0479">Metal-binding</keyword>
<feature type="binding site" evidence="4">
    <location>
        <position position="283"/>
    </location>
    <ligand>
        <name>allantoate</name>
        <dbReference type="ChEBI" id="CHEBI:17536"/>
    </ligand>
</feature>
<dbReference type="SUPFAM" id="SSF53187">
    <property type="entry name" value="Zn-dependent exopeptidases"/>
    <property type="match status" value="1"/>
</dbReference>
<dbReference type="AlphaFoldDB" id="A0A1C0YI85"/>
<protein>
    <submittedName>
        <fullName evidence="5">Allantoate amidohydrolase</fullName>
    </submittedName>
</protein>
<name>A0A1C0YI85_9BACL</name>
<feature type="binding site" evidence="3">
    <location>
        <position position="89"/>
    </location>
    <ligand>
        <name>Zn(2+)</name>
        <dbReference type="ChEBI" id="CHEBI:29105"/>
        <label>1</label>
    </ligand>
</feature>
<dbReference type="OrthoDB" id="9808195at2"/>
<dbReference type="CDD" id="cd03884">
    <property type="entry name" value="M20_bAS"/>
    <property type="match status" value="1"/>
</dbReference>
<dbReference type="GO" id="GO:0046872">
    <property type="term" value="F:metal ion binding"/>
    <property type="evidence" value="ECO:0007669"/>
    <property type="project" value="UniProtKB-KW"/>
</dbReference>
<dbReference type="InterPro" id="IPR010158">
    <property type="entry name" value="Amidase_Cbmase"/>
</dbReference>
<keyword evidence="6" id="KW-1185">Reference proteome</keyword>
<dbReference type="NCBIfam" id="NF006771">
    <property type="entry name" value="PRK09290.1-5"/>
    <property type="match status" value="1"/>
</dbReference>
<keyword evidence="3" id="KW-0862">Zinc</keyword>
<feature type="binding site" evidence="3">
    <location>
        <position position="89"/>
    </location>
    <ligand>
        <name>Zn(2+)</name>
        <dbReference type="ChEBI" id="CHEBI:29105"/>
        <label>2</label>
    </ligand>
</feature>
<feature type="binding site" evidence="3">
    <location>
        <position position="377"/>
    </location>
    <ligand>
        <name>Zn(2+)</name>
        <dbReference type="ChEBI" id="CHEBI:29105"/>
        <label>2</label>
    </ligand>
</feature>
<comment type="similarity">
    <text evidence="1">Belongs to the peptidase M20 family.</text>
</comment>
<dbReference type="InterPro" id="IPR002933">
    <property type="entry name" value="Peptidase_M20"/>
</dbReference>